<feature type="domain" description="ZAD" evidence="9">
    <location>
        <begin position="8"/>
        <end position="84"/>
    </location>
</feature>
<feature type="domain" description="C2H2-type" evidence="8">
    <location>
        <begin position="584"/>
        <end position="607"/>
    </location>
</feature>
<evidence type="ECO:0000256" key="3">
    <source>
        <dbReference type="ARBA" id="ARBA00022771"/>
    </source>
</evidence>
<protein>
    <submittedName>
        <fullName evidence="10">Uncharacterized protein</fullName>
    </submittedName>
</protein>
<evidence type="ECO:0000313" key="10">
    <source>
        <dbReference type="EMBL" id="KAG6460259.1"/>
    </source>
</evidence>
<evidence type="ECO:0000256" key="1">
    <source>
        <dbReference type="ARBA" id="ARBA00022723"/>
    </source>
</evidence>
<evidence type="ECO:0000256" key="2">
    <source>
        <dbReference type="ARBA" id="ARBA00022737"/>
    </source>
</evidence>
<feature type="binding site" evidence="6">
    <location>
        <position position="57"/>
    </location>
    <ligand>
        <name>Zn(2+)</name>
        <dbReference type="ChEBI" id="CHEBI:29105"/>
    </ligand>
</feature>
<sequence length="678" mass="78528">METTIMNNMCRCCASEGAFKDIKTTYRWMGEDEVYGDMLKDCFDITLSASDSESGICEVCITQLRNAANFKKQVLHTEEQFLKHGQNKLFKPNIVKVELPVEDVLDGDDNNLSGDDAFSGAEYELPIKTEKVEEPKTKKRAAAKASTSRSKKQKTSDGEDTPAKNRSGVTPRSKERRESSSVCVDGPTKLTLDKKLNFCSVITIRPVGSKSLPSIRERQQRISHQKRLTELDWHFDNIRTVLKCSNATPMRCRVGTRFACSYCLDQFQNPTELKNHTFATHSKDRPEFFSQRSLSKHIVYLDVTSLRCNICKENIDGLQELMDHLRTVHEELIHKQIKNQIVPFKYEGTLLCAICSTDMNEFPDLQDHMKEHYKNFLCVTRWSKKPALRKQVIIIEPREDRQIQLKKINEVHKHLHNVRTILLCSNATPIKRYGSIGYACAFCNKEFPEAVNLKNHTLETHDDNKIDFMENRAMPSFIVKLDITSLLCSLCNNHFENLDTLKEHLISVHKKFFHNDIKNHMVPFNFDYNLIKCVICKNEFNNFKVLLEHMNMHYRNYICEVCGKGFINKRILRIHTYRHKTGEFACTFCSKIFDTKVKQKEHERAIHLCLSKRSKCGYCGEKFTDYTKKNDHEVKVHGAKPIVLNCQACHRTFGNQRALTVHAKSYHMMERRASKKTS</sequence>
<feature type="domain" description="C2H2-type" evidence="8">
    <location>
        <begin position="644"/>
        <end position="672"/>
    </location>
</feature>
<dbReference type="Pfam" id="PF13912">
    <property type="entry name" value="zf-C2H2_6"/>
    <property type="match status" value="1"/>
</dbReference>
<feature type="binding site" evidence="6">
    <location>
        <position position="60"/>
    </location>
    <ligand>
        <name>Zn(2+)</name>
        <dbReference type="ChEBI" id="CHEBI:29105"/>
    </ligand>
</feature>
<gene>
    <name evidence="10" type="ORF">O3G_MSEX011878</name>
</gene>
<dbReference type="EMBL" id="JH668662">
    <property type="protein sequence ID" value="KAG6460259.1"/>
    <property type="molecule type" value="Genomic_DNA"/>
</dbReference>
<dbReference type="SMART" id="SM00868">
    <property type="entry name" value="zf-AD"/>
    <property type="match status" value="3"/>
</dbReference>
<evidence type="ECO:0000256" key="6">
    <source>
        <dbReference type="PROSITE-ProRule" id="PRU01263"/>
    </source>
</evidence>
<dbReference type="Pfam" id="PF07776">
    <property type="entry name" value="zf-AD"/>
    <property type="match status" value="1"/>
</dbReference>
<dbReference type="GO" id="GO:0008270">
    <property type="term" value="F:zinc ion binding"/>
    <property type="evidence" value="ECO:0007669"/>
    <property type="project" value="UniProtKB-UniRule"/>
</dbReference>
<keyword evidence="2" id="KW-0677">Repeat</keyword>
<feature type="domain" description="C2H2-type" evidence="8">
    <location>
        <begin position="557"/>
        <end position="579"/>
    </location>
</feature>
<dbReference type="SMART" id="SM00355">
    <property type="entry name" value="ZnF_C2H2"/>
    <property type="match status" value="10"/>
</dbReference>
<feature type="binding site" evidence="6">
    <location>
        <position position="10"/>
    </location>
    <ligand>
        <name>Zn(2+)</name>
        <dbReference type="ChEBI" id="CHEBI:29105"/>
    </ligand>
</feature>
<dbReference type="Proteomes" id="UP000791440">
    <property type="component" value="Unassembled WGS sequence"/>
</dbReference>
<accession>A0A921ZMB0</accession>
<dbReference type="GO" id="GO:0000981">
    <property type="term" value="F:DNA-binding transcription factor activity, RNA polymerase II-specific"/>
    <property type="evidence" value="ECO:0007669"/>
    <property type="project" value="TreeGrafter"/>
</dbReference>
<evidence type="ECO:0000259" key="8">
    <source>
        <dbReference type="PROSITE" id="PS50157"/>
    </source>
</evidence>
<dbReference type="AlphaFoldDB" id="A0A921ZMB0"/>
<proteinExistence type="predicted"/>
<keyword evidence="1 6" id="KW-0479">Metal-binding</keyword>
<name>A0A921ZMB0_MANSE</name>
<keyword evidence="4 6" id="KW-0862">Zinc</keyword>
<reference evidence="10" key="2">
    <citation type="submission" date="2020-12" db="EMBL/GenBank/DDBJ databases">
        <authorList>
            <person name="Kanost M."/>
        </authorList>
    </citation>
    <scope>NUCLEOTIDE SEQUENCE</scope>
</reference>
<evidence type="ECO:0000313" key="11">
    <source>
        <dbReference type="Proteomes" id="UP000791440"/>
    </source>
</evidence>
<feature type="domain" description="C2H2-type" evidence="8">
    <location>
        <begin position="438"/>
        <end position="466"/>
    </location>
</feature>
<feature type="domain" description="C2H2-type" evidence="8">
    <location>
        <begin position="258"/>
        <end position="286"/>
    </location>
</feature>
<keyword evidence="3 5" id="KW-0863">Zinc-finger</keyword>
<keyword evidence="11" id="KW-1185">Reference proteome</keyword>
<dbReference type="PROSITE" id="PS51915">
    <property type="entry name" value="ZAD"/>
    <property type="match status" value="1"/>
</dbReference>
<dbReference type="PANTHER" id="PTHR24409:SF295">
    <property type="entry name" value="AZ2-RELATED"/>
    <property type="match status" value="1"/>
</dbReference>
<feature type="region of interest" description="Disordered" evidence="7">
    <location>
        <begin position="129"/>
        <end position="183"/>
    </location>
</feature>
<dbReference type="InterPro" id="IPR013087">
    <property type="entry name" value="Znf_C2H2_type"/>
</dbReference>
<dbReference type="PROSITE" id="PS50157">
    <property type="entry name" value="ZINC_FINGER_C2H2_2"/>
    <property type="match status" value="5"/>
</dbReference>
<dbReference type="GO" id="GO:0000977">
    <property type="term" value="F:RNA polymerase II transcription regulatory region sequence-specific DNA binding"/>
    <property type="evidence" value="ECO:0007669"/>
    <property type="project" value="TreeGrafter"/>
</dbReference>
<evidence type="ECO:0000256" key="4">
    <source>
        <dbReference type="ARBA" id="ARBA00022833"/>
    </source>
</evidence>
<dbReference type="GO" id="GO:0005634">
    <property type="term" value="C:nucleus"/>
    <property type="evidence" value="ECO:0007669"/>
    <property type="project" value="InterPro"/>
</dbReference>
<dbReference type="InterPro" id="IPR012934">
    <property type="entry name" value="Znf_AD"/>
</dbReference>
<feature type="compositionally biased region" description="Basic and acidic residues" evidence="7">
    <location>
        <begin position="154"/>
        <end position="163"/>
    </location>
</feature>
<reference evidence="10" key="1">
    <citation type="journal article" date="2016" name="Insect Biochem. Mol. Biol.">
        <title>Multifaceted biological insights from a draft genome sequence of the tobacco hornworm moth, Manduca sexta.</title>
        <authorList>
            <person name="Kanost M.R."/>
            <person name="Arrese E.L."/>
            <person name="Cao X."/>
            <person name="Chen Y.R."/>
            <person name="Chellapilla S."/>
            <person name="Goldsmith M.R."/>
            <person name="Grosse-Wilde E."/>
            <person name="Heckel D.G."/>
            <person name="Herndon N."/>
            <person name="Jiang H."/>
            <person name="Papanicolaou A."/>
            <person name="Qu J."/>
            <person name="Soulages J.L."/>
            <person name="Vogel H."/>
            <person name="Walters J."/>
            <person name="Waterhouse R.M."/>
            <person name="Ahn S.J."/>
            <person name="Almeida F.C."/>
            <person name="An C."/>
            <person name="Aqrawi P."/>
            <person name="Bretschneider A."/>
            <person name="Bryant W.B."/>
            <person name="Bucks S."/>
            <person name="Chao H."/>
            <person name="Chevignon G."/>
            <person name="Christen J.M."/>
            <person name="Clarke D.F."/>
            <person name="Dittmer N.T."/>
            <person name="Ferguson L.C.F."/>
            <person name="Garavelou S."/>
            <person name="Gordon K.H.J."/>
            <person name="Gunaratna R.T."/>
            <person name="Han Y."/>
            <person name="Hauser F."/>
            <person name="He Y."/>
            <person name="Heidel-Fischer H."/>
            <person name="Hirsh A."/>
            <person name="Hu Y."/>
            <person name="Jiang H."/>
            <person name="Kalra D."/>
            <person name="Klinner C."/>
            <person name="Konig C."/>
            <person name="Kovar C."/>
            <person name="Kroll A.R."/>
            <person name="Kuwar S.S."/>
            <person name="Lee S.L."/>
            <person name="Lehman R."/>
            <person name="Li K."/>
            <person name="Li Z."/>
            <person name="Liang H."/>
            <person name="Lovelace S."/>
            <person name="Lu Z."/>
            <person name="Mansfield J.H."/>
            <person name="McCulloch K.J."/>
            <person name="Mathew T."/>
            <person name="Morton B."/>
            <person name="Muzny D.M."/>
            <person name="Neunemann D."/>
            <person name="Ongeri F."/>
            <person name="Pauchet Y."/>
            <person name="Pu L.L."/>
            <person name="Pyrousis I."/>
            <person name="Rao X.J."/>
            <person name="Redding A."/>
            <person name="Roesel C."/>
            <person name="Sanchez-Gracia A."/>
            <person name="Schaack S."/>
            <person name="Shukla A."/>
            <person name="Tetreau G."/>
            <person name="Wang Y."/>
            <person name="Xiong G.H."/>
            <person name="Traut W."/>
            <person name="Walsh T.K."/>
            <person name="Worley K.C."/>
            <person name="Wu D."/>
            <person name="Wu W."/>
            <person name="Wu Y.Q."/>
            <person name="Zhang X."/>
            <person name="Zou Z."/>
            <person name="Zucker H."/>
            <person name="Briscoe A.D."/>
            <person name="Burmester T."/>
            <person name="Clem R.J."/>
            <person name="Feyereisen R."/>
            <person name="Grimmelikhuijzen C.J.P."/>
            <person name="Hamodrakas S.J."/>
            <person name="Hansson B.S."/>
            <person name="Huguet E."/>
            <person name="Jermiin L.S."/>
            <person name="Lan Q."/>
            <person name="Lehman H.K."/>
            <person name="Lorenzen M."/>
            <person name="Merzendorfer H."/>
            <person name="Michalopoulos I."/>
            <person name="Morton D.B."/>
            <person name="Muthukrishnan S."/>
            <person name="Oakeshott J.G."/>
            <person name="Palmer W."/>
            <person name="Park Y."/>
            <person name="Passarelli A.L."/>
            <person name="Rozas J."/>
            <person name="Schwartz L.M."/>
            <person name="Smith W."/>
            <person name="Southgate A."/>
            <person name="Vilcinskas A."/>
            <person name="Vogt R."/>
            <person name="Wang P."/>
            <person name="Werren J."/>
            <person name="Yu X.Q."/>
            <person name="Zhou J.J."/>
            <person name="Brown S.J."/>
            <person name="Scherer S.E."/>
            <person name="Richards S."/>
            <person name="Blissard G.W."/>
        </authorList>
    </citation>
    <scope>NUCLEOTIDE SEQUENCE</scope>
</reference>
<dbReference type="PROSITE" id="PS00028">
    <property type="entry name" value="ZINC_FINGER_C2H2_1"/>
    <property type="match status" value="9"/>
</dbReference>
<feature type="binding site" evidence="6">
    <location>
        <position position="13"/>
    </location>
    <ligand>
        <name>Zn(2+)</name>
        <dbReference type="ChEBI" id="CHEBI:29105"/>
    </ligand>
</feature>
<organism evidence="10 11">
    <name type="scientific">Manduca sexta</name>
    <name type="common">Tobacco hawkmoth</name>
    <name type="synonym">Tobacco hornworm</name>
    <dbReference type="NCBI Taxonomy" id="7130"/>
    <lineage>
        <taxon>Eukaryota</taxon>
        <taxon>Metazoa</taxon>
        <taxon>Ecdysozoa</taxon>
        <taxon>Arthropoda</taxon>
        <taxon>Hexapoda</taxon>
        <taxon>Insecta</taxon>
        <taxon>Pterygota</taxon>
        <taxon>Neoptera</taxon>
        <taxon>Endopterygota</taxon>
        <taxon>Lepidoptera</taxon>
        <taxon>Glossata</taxon>
        <taxon>Ditrysia</taxon>
        <taxon>Bombycoidea</taxon>
        <taxon>Sphingidae</taxon>
        <taxon>Sphinginae</taxon>
        <taxon>Sphingini</taxon>
        <taxon>Manduca</taxon>
    </lineage>
</organism>
<evidence type="ECO:0000259" key="9">
    <source>
        <dbReference type="PROSITE" id="PS51915"/>
    </source>
</evidence>
<dbReference type="PANTHER" id="PTHR24409">
    <property type="entry name" value="ZINC FINGER PROTEIN 142"/>
    <property type="match status" value="1"/>
</dbReference>
<comment type="caution">
    <text evidence="10">The sequence shown here is derived from an EMBL/GenBank/DDBJ whole genome shotgun (WGS) entry which is preliminary data.</text>
</comment>
<evidence type="ECO:0000256" key="7">
    <source>
        <dbReference type="SAM" id="MobiDB-lite"/>
    </source>
</evidence>
<evidence type="ECO:0000256" key="5">
    <source>
        <dbReference type="PROSITE-ProRule" id="PRU00042"/>
    </source>
</evidence>